<dbReference type="Proteomes" id="UP001187221">
    <property type="component" value="Unassembled WGS sequence"/>
</dbReference>
<dbReference type="EMBL" id="BTFW01000001">
    <property type="protein sequence ID" value="GMM59860.1"/>
    <property type="molecule type" value="Genomic_DNA"/>
</dbReference>
<dbReference type="InterPro" id="IPR058531">
    <property type="entry name" value="Baseplate_J_M"/>
</dbReference>
<accession>A0ABQ6P3Q3</accession>
<reference evidence="3 4" key="1">
    <citation type="submission" date="2023-06" db="EMBL/GenBank/DDBJ databases">
        <title>Draft genome sequence of Novosphingobium sp. strain IK01.</title>
        <authorList>
            <person name="Hatamoto M."/>
            <person name="Ikarashi T."/>
            <person name="Yamaguchi T."/>
        </authorList>
    </citation>
    <scope>NUCLEOTIDE SEQUENCE [LARGE SCALE GENOMIC DNA]</scope>
    <source>
        <strain evidence="3 4">IK01</strain>
    </source>
</reference>
<dbReference type="PANTHER" id="PTHR35862:SF1">
    <property type="entry name" value="FELS-2 PROPHAGE PROTEIN"/>
    <property type="match status" value="1"/>
</dbReference>
<gene>
    <name evidence="3" type="ORF">NUTIK01_06370</name>
</gene>
<dbReference type="InterPro" id="IPR052726">
    <property type="entry name" value="Phage_Baseplate_Hub"/>
</dbReference>
<comment type="caution">
    <text evidence="3">The sequence shown here is derived from an EMBL/GenBank/DDBJ whole genome shotgun (WGS) entry which is preliminary data.</text>
</comment>
<dbReference type="InterPro" id="IPR058530">
    <property type="entry name" value="Baseplate_J-like_C"/>
</dbReference>
<evidence type="ECO:0000259" key="2">
    <source>
        <dbReference type="Pfam" id="PF26079"/>
    </source>
</evidence>
<dbReference type="RefSeq" id="WP_317973691.1">
    <property type="nucleotide sequence ID" value="NZ_BTFW01000001.1"/>
</dbReference>
<keyword evidence="4" id="KW-1185">Reference proteome</keyword>
<evidence type="ECO:0000259" key="1">
    <source>
        <dbReference type="Pfam" id="PF26078"/>
    </source>
</evidence>
<feature type="domain" description="Baseplate J-like C-terminal" evidence="2">
    <location>
        <begin position="248"/>
        <end position="328"/>
    </location>
</feature>
<dbReference type="InterPro" id="IPR014507">
    <property type="entry name" value="Baseplate_assembly_J_pred"/>
</dbReference>
<organism evidence="3 4">
    <name type="scientific">Novosphingobium pituita</name>
    <dbReference type="NCBI Taxonomy" id="3056842"/>
    <lineage>
        <taxon>Bacteria</taxon>
        <taxon>Pseudomonadati</taxon>
        <taxon>Pseudomonadota</taxon>
        <taxon>Alphaproteobacteria</taxon>
        <taxon>Sphingomonadales</taxon>
        <taxon>Sphingomonadaceae</taxon>
        <taxon>Novosphingobium</taxon>
    </lineage>
</organism>
<feature type="domain" description="Baseplate J-like central" evidence="1">
    <location>
        <begin position="135"/>
        <end position="240"/>
    </location>
</feature>
<evidence type="ECO:0000313" key="4">
    <source>
        <dbReference type="Proteomes" id="UP001187221"/>
    </source>
</evidence>
<dbReference type="PANTHER" id="PTHR35862">
    <property type="entry name" value="FELS-2 PROPHAGE PROTEIN"/>
    <property type="match status" value="1"/>
</dbReference>
<evidence type="ECO:0000313" key="3">
    <source>
        <dbReference type="EMBL" id="GMM59860.1"/>
    </source>
</evidence>
<dbReference type="Pfam" id="PF26079">
    <property type="entry name" value="Baseplate_J_C"/>
    <property type="match status" value="1"/>
</dbReference>
<name>A0ABQ6P3Q3_9SPHN</name>
<dbReference type="PIRSF" id="PIRSF020481">
    <property type="entry name" value="BAP"/>
    <property type="match status" value="1"/>
</dbReference>
<dbReference type="Pfam" id="PF26078">
    <property type="entry name" value="Baseplate_J_M"/>
    <property type="match status" value="1"/>
</dbReference>
<protein>
    <submittedName>
        <fullName evidence="3">Baseplate assembly protein</fullName>
    </submittedName>
</protein>
<sequence>MAIASDSFAGVDLSRLPASDIIEALDYDSLFASNLAQFQVYFPSFDATVESDPVFKIIELFTYRELILRQRVNDTAKAVMVAFAKGNDLDQLAALFEVERYVLTPADPVTGTDAVLESDDDFRRRLVLAPEGYSVAGPEGAYIYHALEASSDVLDASAYSPASDDIKAKVLALLASHNVGADVTSAMQAMLDAAVWPGTVITTVLSRTGDGTAPQATLDAVAAKVSADTTRPLTDHVTVQSARIIPFEIVAALTFFAGPDSGIVLSAARAQLDAYLATSLKLGRDITRAGIIAALCPEGVQNVDLLSPPADIVIDRQQAGHCTGITITDGGVGE</sequence>
<proteinExistence type="predicted"/>